<proteinExistence type="predicted"/>
<evidence type="ECO:0000313" key="1">
    <source>
        <dbReference type="EMBL" id="AHF05635.1"/>
    </source>
</evidence>
<dbReference type="EMBL" id="CP007031">
    <property type="protein sequence ID" value="AHF05635.1"/>
    <property type="molecule type" value="Genomic_DNA"/>
</dbReference>
<dbReference type="STRING" id="765910.MARPU_14800"/>
<dbReference type="KEGG" id="mpur:MARPU_14800"/>
<organism evidence="1 2">
    <name type="scientific">Marichromatium purpuratum 984</name>
    <dbReference type="NCBI Taxonomy" id="765910"/>
    <lineage>
        <taxon>Bacteria</taxon>
        <taxon>Pseudomonadati</taxon>
        <taxon>Pseudomonadota</taxon>
        <taxon>Gammaproteobacteria</taxon>
        <taxon>Chromatiales</taxon>
        <taxon>Chromatiaceae</taxon>
        <taxon>Marichromatium</taxon>
    </lineage>
</organism>
<keyword evidence="2" id="KW-1185">Reference proteome</keyword>
<accession>W0E453</accession>
<sequence length="51" mass="5623">MDVLPKALLVGCPSDRVHSDLFAKNALKYQIPARWATHDETFGRARASLVG</sequence>
<protein>
    <submittedName>
        <fullName evidence="1">Uncharacterized protein</fullName>
    </submittedName>
</protein>
<dbReference type="AlphaFoldDB" id="W0E453"/>
<evidence type="ECO:0000313" key="2">
    <source>
        <dbReference type="Proteomes" id="UP000005275"/>
    </source>
</evidence>
<dbReference type="HOGENOM" id="CLU_3100588_0_0_6"/>
<gene>
    <name evidence="1" type="ORF">MARPU_14800</name>
</gene>
<name>W0E453_MARPU</name>
<reference evidence="1 2" key="1">
    <citation type="submission" date="2013-12" db="EMBL/GenBank/DDBJ databases">
        <authorList>
            <consortium name="DOE Joint Genome Institute"/>
            <person name="Bryant D.A."/>
            <person name="Huntemann M."/>
            <person name="Han J."/>
            <person name="Chen A."/>
            <person name="Kyrpides N."/>
            <person name="Mavromatis K."/>
            <person name="Markowitz V."/>
            <person name="Palaniappan K."/>
            <person name="Ivanova N."/>
            <person name="Schaumberg A."/>
            <person name="Pati A."/>
            <person name="Liolios K."/>
            <person name="Nordberg H.P."/>
            <person name="Cantor M.N."/>
            <person name="Hua S.X."/>
            <person name="Woyke T."/>
        </authorList>
    </citation>
    <scope>NUCLEOTIDE SEQUENCE [LARGE SCALE GENOMIC DNA]</scope>
    <source>
        <strain evidence="1 2">984</strain>
    </source>
</reference>
<dbReference type="Proteomes" id="UP000005275">
    <property type="component" value="Chromosome"/>
</dbReference>